<keyword evidence="2 4" id="KW-0863">Zinc-finger</keyword>
<dbReference type="InterPro" id="IPR037274">
    <property type="entry name" value="Znf_CHY_sf"/>
</dbReference>
<reference evidence="9 10" key="1">
    <citation type="submission" date="2023-08" db="EMBL/GenBank/DDBJ databases">
        <title>Black Yeasts Isolated from many extreme environments.</title>
        <authorList>
            <person name="Coleine C."/>
            <person name="Stajich J.E."/>
            <person name="Selbmann L."/>
        </authorList>
    </citation>
    <scope>NUCLEOTIDE SEQUENCE [LARGE SCALE GENOMIC DNA]</scope>
    <source>
        <strain evidence="9 10">CCFEE 5910</strain>
    </source>
</reference>
<feature type="zinc finger region" description="C3H1-type" evidence="5">
    <location>
        <begin position="35"/>
        <end position="63"/>
    </location>
</feature>
<feature type="compositionally biased region" description="Polar residues" evidence="6">
    <location>
        <begin position="413"/>
        <end position="425"/>
    </location>
</feature>
<evidence type="ECO:0008006" key="11">
    <source>
        <dbReference type="Google" id="ProtNLM"/>
    </source>
</evidence>
<dbReference type="Proteomes" id="UP001309876">
    <property type="component" value="Unassembled WGS sequence"/>
</dbReference>
<comment type="caution">
    <text evidence="9">The sequence shown here is derived from an EMBL/GenBank/DDBJ whole genome shotgun (WGS) entry which is preliminary data.</text>
</comment>
<dbReference type="InterPro" id="IPR000571">
    <property type="entry name" value="Znf_CCCH"/>
</dbReference>
<evidence type="ECO:0000256" key="1">
    <source>
        <dbReference type="ARBA" id="ARBA00022723"/>
    </source>
</evidence>
<keyword evidence="1 5" id="KW-0479">Metal-binding</keyword>
<accession>A0AAN7YFF9</accession>
<dbReference type="SUPFAM" id="SSF161219">
    <property type="entry name" value="CHY zinc finger-like"/>
    <property type="match status" value="1"/>
</dbReference>
<organism evidence="9 10">
    <name type="scientific">Lithohypha guttulata</name>
    <dbReference type="NCBI Taxonomy" id="1690604"/>
    <lineage>
        <taxon>Eukaryota</taxon>
        <taxon>Fungi</taxon>
        <taxon>Dikarya</taxon>
        <taxon>Ascomycota</taxon>
        <taxon>Pezizomycotina</taxon>
        <taxon>Eurotiomycetes</taxon>
        <taxon>Chaetothyriomycetidae</taxon>
        <taxon>Chaetothyriales</taxon>
        <taxon>Trichomeriaceae</taxon>
        <taxon>Lithohypha</taxon>
    </lineage>
</organism>
<keyword evidence="10" id="KW-1185">Reference proteome</keyword>
<gene>
    <name evidence="9" type="ORF">LTR05_006252</name>
</gene>
<dbReference type="PROSITE" id="PS51266">
    <property type="entry name" value="ZF_CHY"/>
    <property type="match status" value="1"/>
</dbReference>
<feature type="domain" description="C3H1-type" evidence="7">
    <location>
        <begin position="35"/>
        <end position="63"/>
    </location>
</feature>
<feature type="domain" description="CHY-type" evidence="8">
    <location>
        <begin position="661"/>
        <end position="736"/>
    </location>
</feature>
<evidence type="ECO:0000313" key="10">
    <source>
        <dbReference type="Proteomes" id="UP001309876"/>
    </source>
</evidence>
<evidence type="ECO:0000313" key="9">
    <source>
        <dbReference type="EMBL" id="KAK5083747.1"/>
    </source>
</evidence>
<protein>
    <recommendedName>
        <fullName evidence="11">CHY-type domain-containing protein</fullName>
    </recommendedName>
</protein>
<name>A0AAN7YFF9_9EURO</name>
<dbReference type="AlphaFoldDB" id="A0AAN7YFF9"/>
<evidence type="ECO:0000256" key="4">
    <source>
        <dbReference type="PROSITE-ProRule" id="PRU00601"/>
    </source>
</evidence>
<keyword evidence="3 5" id="KW-0862">Zinc</keyword>
<dbReference type="GO" id="GO:0008270">
    <property type="term" value="F:zinc ion binding"/>
    <property type="evidence" value="ECO:0007669"/>
    <property type="project" value="UniProtKB-KW"/>
</dbReference>
<feature type="region of interest" description="Disordered" evidence="6">
    <location>
        <begin position="1"/>
        <end position="35"/>
    </location>
</feature>
<proteinExistence type="predicted"/>
<evidence type="ECO:0000256" key="5">
    <source>
        <dbReference type="PROSITE-ProRule" id="PRU00723"/>
    </source>
</evidence>
<dbReference type="EMBL" id="JAVRRJ010000006">
    <property type="protein sequence ID" value="KAK5083747.1"/>
    <property type="molecule type" value="Genomic_DNA"/>
</dbReference>
<evidence type="ECO:0000256" key="2">
    <source>
        <dbReference type="ARBA" id="ARBA00022771"/>
    </source>
</evidence>
<dbReference type="SUPFAM" id="SSF90229">
    <property type="entry name" value="CCCH zinc finger"/>
    <property type="match status" value="1"/>
</dbReference>
<dbReference type="InterPro" id="IPR036855">
    <property type="entry name" value="Znf_CCCH_sf"/>
</dbReference>
<feature type="compositionally biased region" description="Acidic residues" evidence="6">
    <location>
        <begin position="454"/>
        <end position="475"/>
    </location>
</feature>
<evidence type="ECO:0000259" key="7">
    <source>
        <dbReference type="PROSITE" id="PS50103"/>
    </source>
</evidence>
<feature type="region of interest" description="Disordered" evidence="6">
    <location>
        <begin position="398"/>
        <end position="425"/>
    </location>
</feature>
<dbReference type="InterPro" id="IPR008913">
    <property type="entry name" value="Znf_CHY"/>
</dbReference>
<feature type="compositionally biased region" description="Basic and acidic residues" evidence="6">
    <location>
        <begin position="22"/>
        <end position="32"/>
    </location>
</feature>
<evidence type="ECO:0000256" key="6">
    <source>
        <dbReference type="SAM" id="MobiDB-lite"/>
    </source>
</evidence>
<feature type="compositionally biased region" description="Basic and acidic residues" evidence="6">
    <location>
        <begin position="771"/>
        <end position="789"/>
    </location>
</feature>
<dbReference type="SMART" id="SM00356">
    <property type="entry name" value="ZnF_C3H1"/>
    <property type="match status" value="1"/>
</dbReference>
<evidence type="ECO:0000256" key="3">
    <source>
        <dbReference type="ARBA" id="ARBA00022833"/>
    </source>
</evidence>
<evidence type="ECO:0000259" key="8">
    <source>
        <dbReference type="PROSITE" id="PS51266"/>
    </source>
</evidence>
<dbReference type="Pfam" id="PF05495">
    <property type="entry name" value="zf-CHY"/>
    <property type="match status" value="1"/>
</dbReference>
<feature type="region of interest" description="Disordered" evidence="6">
    <location>
        <begin position="440"/>
        <end position="475"/>
    </location>
</feature>
<feature type="region of interest" description="Disordered" evidence="6">
    <location>
        <begin position="762"/>
        <end position="797"/>
    </location>
</feature>
<dbReference type="PROSITE" id="PS50103">
    <property type="entry name" value="ZF_C3H1"/>
    <property type="match status" value="1"/>
</dbReference>
<feature type="compositionally biased region" description="Polar residues" evidence="6">
    <location>
        <begin position="11"/>
        <end position="21"/>
    </location>
</feature>
<sequence>MNADYDALADSNINQTHSSASRQHESPGDKRTKLQQSRPICRYFVTGKGCRAGNQCRFQHIKLVEPSSLIEKGNPTDAEPHALSHTNSRTLSATTVPSARLERANVSRAPVSRPVAQAELDDPREYQITQVVRRHKPFRADLGDETTLKFRLSPTDPDFPFELENGLQCVLHVPSTYPRNGKPTLAVQNLEMARGFQINVEQGFNSLVSQYPGKSLLALLNELDKSLERFLTSTKANTVKLISNRPKEVPVVPEKEHVKPAPVDVPAVLRYDVAQLREAKTRREAEIRQLEARLGRSDLFSKVGDGIAFNVPLQNISHSALPASLQAVRDTALIVPEVYPLEPCTIILKGVHGEEAEHVEIAFEQRVVEKPELSLMAHINYLTQNLGKMAIVPSSNSTQVQDVGVDHDDGNEITPSSTSQQQTANETIDPARPHLRYMARPPEWQQPNKGNVPDEVDSSESSEYDSEEDSEHEIEDSIEGMVLPTAIEKGIQISLPRLDMTGIELLQLSKLSIAVKCNRCKEQAEFKDLTPATNASSVTQRSLTCQKCSAVLSATYHFELMHVNSSRAGHIEVENCSISDLLPSLFQPTCAQCSTTYPSPPGVVAVAGDSKLTNCRSCHSEMTFSIPEVKFLNVSTTVSKTTLPLRSTKPKERLGISAGTPLPDNGKCQHYAKSYRWFRFSCCNRVFPCDKCHDSATTNPAQKDNPHSNEHADRMICGWCSREQRYHPDTCRMCGHSVVKKHVTTGFWEGGKGTREKHLMRRKEGRKYKVSGREKKELESVKKSKENKGKGGMWWPG</sequence>